<comment type="caution">
    <text evidence="1">The sequence shown here is derived from an EMBL/GenBank/DDBJ whole genome shotgun (WGS) entry which is preliminary data.</text>
</comment>
<name>A0ACB9JUF5_9ASTR</name>
<gene>
    <name evidence="1" type="ORF">L1987_05119</name>
</gene>
<evidence type="ECO:0000313" key="2">
    <source>
        <dbReference type="Proteomes" id="UP001056120"/>
    </source>
</evidence>
<reference evidence="2" key="1">
    <citation type="journal article" date="2022" name="Mol. Ecol. Resour.">
        <title>The genomes of chicory, endive, great burdock and yacon provide insights into Asteraceae palaeo-polyploidization history and plant inulin production.</title>
        <authorList>
            <person name="Fan W."/>
            <person name="Wang S."/>
            <person name="Wang H."/>
            <person name="Wang A."/>
            <person name="Jiang F."/>
            <person name="Liu H."/>
            <person name="Zhao H."/>
            <person name="Xu D."/>
            <person name="Zhang Y."/>
        </authorList>
    </citation>
    <scope>NUCLEOTIDE SEQUENCE [LARGE SCALE GENOMIC DNA]</scope>
    <source>
        <strain evidence="2">cv. Yunnan</strain>
    </source>
</reference>
<proteinExistence type="predicted"/>
<sequence>MEPWRSRDQAEDGGGKPPVASETNPFLPTEENTERVDLLDEAKSSSKATLVERAMVMVESCCGAISTRHNPLNRSTQTNQVMQDPNGASIKSGFVAFFTSEEDSRDVL</sequence>
<accession>A0ACB9JUF5</accession>
<evidence type="ECO:0000313" key="1">
    <source>
        <dbReference type="EMBL" id="KAI3823679.1"/>
    </source>
</evidence>
<keyword evidence="2" id="KW-1185">Reference proteome</keyword>
<dbReference type="Proteomes" id="UP001056120">
    <property type="component" value="Linkage Group LG02"/>
</dbReference>
<reference evidence="1 2" key="2">
    <citation type="journal article" date="2022" name="Mol. Ecol. Resour.">
        <title>The genomes of chicory, endive, great burdock and yacon provide insights into Asteraceae paleo-polyploidization history and plant inulin production.</title>
        <authorList>
            <person name="Fan W."/>
            <person name="Wang S."/>
            <person name="Wang H."/>
            <person name="Wang A."/>
            <person name="Jiang F."/>
            <person name="Liu H."/>
            <person name="Zhao H."/>
            <person name="Xu D."/>
            <person name="Zhang Y."/>
        </authorList>
    </citation>
    <scope>NUCLEOTIDE SEQUENCE [LARGE SCALE GENOMIC DNA]</scope>
    <source>
        <strain evidence="2">cv. Yunnan</strain>
        <tissue evidence="1">Leaves</tissue>
    </source>
</reference>
<organism evidence="1 2">
    <name type="scientific">Smallanthus sonchifolius</name>
    <dbReference type="NCBI Taxonomy" id="185202"/>
    <lineage>
        <taxon>Eukaryota</taxon>
        <taxon>Viridiplantae</taxon>
        <taxon>Streptophyta</taxon>
        <taxon>Embryophyta</taxon>
        <taxon>Tracheophyta</taxon>
        <taxon>Spermatophyta</taxon>
        <taxon>Magnoliopsida</taxon>
        <taxon>eudicotyledons</taxon>
        <taxon>Gunneridae</taxon>
        <taxon>Pentapetalae</taxon>
        <taxon>asterids</taxon>
        <taxon>campanulids</taxon>
        <taxon>Asterales</taxon>
        <taxon>Asteraceae</taxon>
        <taxon>Asteroideae</taxon>
        <taxon>Heliantheae alliance</taxon>
        <taxon>Millerieae</taxon>
        <taxon>Smallanthus</taxon>
    </lineage>
</organism>
<protein>
    <submittedName>
        <fullName evidence="1">Uncharacterized protein</fullName>
    </submittedName>
</protein>
<dbReference type="EMBL" id="CM042019">
    <property type="protein sequence ID" value="KAI3823679.1"/>
    <property type="molecule type" value="Genomic_DNA"/>
</dbReference>